<dbReference type="PANTHER" id="PTHR43639">
    <property type="entry name" value="OXIDOREDUCTASE, SHORT-CHAIN DEHYDROGENASE/REDUCTASE FAMILY (AFU_ORTHOLOGUE AFUA_5G02870)"/>
    <property type="match status" value="1"/>
</dbReference>
<sequence>MKTESGMTVVVTGAAGGIGRVIARQFVKRGYNVIAGDADAKALEDVAADLNRDGHVVWTKAGDLRSKAYCEELIDFAVQATGRLDALVNNAGIITRGTITETTDEDWARTWDINVNAIFYTCRKAIAHMKSHGGGSIVNISSCWGLYPGPGHPAYCASKAAVASLSKCLGRDHAGDGIRVNAVCPNEVNTPMLRTGFIRRGFDPDTAIEELNRSVPLGRIAEPEDIADVVTFLTSDASRYIAGATIEVNGAKAVY</sequence>
<dbReference type="PROSITE" id="PS00061">
    <property type="entry name" value="ADH_SHORT"/>
    <property type="match status" value="1"/>
</dbReference>
<accession>A0AAU7S4Z9</accession>
<gene>
    <name evidence="4" type="ORF">ABM479_30215</name>
</gene>
<dbReference type="Gene3D" id="3.40.50.720">
    <property type="entry name" value="NAD(P)-binding Rossmann-like Domain"/>
    <property type="match status" value="1"/>
</dbReference>
<keyword evidence="4" id="KW-0614">Plasmid</keyword>
<evidence type="ECO:0000256" key="1">
    <source>
        <dbReference type="ARBA" id="ARBA00006484"/>
    </source>
</evidence>
<dbReference type="RefSeq" id="WP_349962681.1">
    <property type="nucleotide sequence ID" value="NZ_CP157962.1"/>
</dbReference>
<comment type="similarity">
    <text evidence="1">Belongs to the short-chain dehydrogenases/reductases (SDR) family.</text>
</comment>
<dbReference type="InterPro" id="IPR036291">
    <property type="entry name" value="NAD(P)-bd_dom_sf"/>
</dbReference>
<dbReference type="PANTHER" id="PTHR43639:SF1">
    <property type="entry name" value="SHORT-CHAIN DEHYDROGENASE_REDUCTASE FAMILY PROTEIN"/>
    <property type="match status" value="1"/>
</dbReference>
<dbReference type="FunFam" id="3.40.50.720:FF:000084">
    <property type="entry name" value="Short-chain dehydrogenase reductase"/>
    <property type="match status" value="1"/>
</dbReference>
<reference evidence="4" key="1">
    <citation type="submission" date="2024-06" db="EMBL/GenBank/DDBJ databases">
        <authorList>
            <person name="Li T."/>
            <person name="Gao R."/>
        </authorList>
    </citation>
    <scope>NUCLEOTIDE SEQUENCE</scope>
    <source>
        <strain evidence="4">ZPR3</strain>
        <plasmid evidence="4">unnamed2</plasmid>
    </source>
</reference>
<dbReference type="Pfam" id="PF13561">
    <property type="entry name" value="adh_short_C2"/>
    <property type="match status" value="1"/>
</dbReference>
<evidence type="ECO:0000256" key="2">
    <source>
        <dbReference type="ARBA" id="ARBA00023002"/>
    </source>
</evidence>
<dbReference type="InterPro" id="IPR020904">
    <property type="entry name" value="Sc_DH/Rdtase_CS"/>
</dbReference>
<dbReference type="InterPro" id="IPR002347">
    <property type="entry name" value="SDR_fam"/>
</dbReference>
<dbReference type="SMART" id="SM00822">
    <property type="entry name" value="PKS_KR"/>
    <property type="match status" value="1"/>
</dbReference>
<dbReference type="EC" id="1.-.-.-" evidence="4"/>
<keyword evidence="2 4" id="KW-0560">Oxidoreductase</keyword>
<name>A0AAU7S4Z9_9HYPH</name>
<dbReference type="InterPro" id="IPR057326">
    <property type="entry name" value="KR_dom"/>
</dbReference>
<dbReference type="NCBIfam" id="NF005559">
    <property type="entry name" value="PRK07231.1"/>
    <property type="match status" value="1"/>
</dbReference>
<protein>
    <submittedName>
        <fullName evidence="4">SDR family oxidoreductase</fullName>
        <ecNumber evidence="4">1.-.-.-</ecNumber>
    </submittedName>
</protein>
<proteinExistence type="inferred from homology"/>
<dbReference type="PRINTS" id="PR00081">
    <property type="entry name" value="GDHRDH"/>
</dbReference>
<dbReference type="EMBL" id="CP157962">
    <property type="protein sequence ID" value="XBT97539.1"/>
    <property type="molecule type" value="Genomic_DNA"/>
</dbReference>
<dbReference type="CDD" id="cd05233">
    <property type="entry name" value="SDR_c"/>
    <property type="match status" value="1"/>
</dbReference>
<evidence type="ECO:0000259" key="3">
    <source>
        <dbReference type="SMART" id="SM00822"/>
    </source>
</evidence>
<dbReference type="GO" id="GO:0016491">
    <property type="term" value="F:oxidoreductase activity"/>
    <property type="evidence" value="ECO:0007669"/>
    <property type="project" value="UniProtKB-KW"/>
</dbReference>
<dbReference type="AlphaFoldDB" id="A0AAU7S4Z9"/>
<evidence type="ECO:0000313" key="4">
    <source>
        <dbReference type="EMBL" id="XBT97539.1"/>
    </source>
</evidence>
<organism evidence="4">
    <name type="scientific">Rhizobium sp. ZPR3</name>
    <dbReference type="NCBI Taxonomy" id="3158967"/>
    <lineage>
        <taxon>Bacteria</taxon>
        <taxon>Pseudomonadati</taxon>
        <taxon>Pseudomonadota</taxon>
        <taxon>Alphaproteobacteria</taxon>
        <taxon>Hyphomicrobiales</taxon>
        <taxon>Rhizobiaceae</taxon>
        <taxon>Rhizobium/Agrobacterium group</taxon>
        <taxon>Rhizobium</taxon>
    </lineage>
</organism>
<dbReference type="SUPFAM" id="SSF51735">
    <property type="entry name" value="NAD(P)-binding Rossmann-fold domains"/>
    <property type="match status" value="1"/>
</dbReference>
<dbReference type="PRINTS" id="PR00080">
    <property type="entry name" value="SDRFAMILY"/>
</dbReference>
<geneLocation type="plasmid" evidence="4">
    <name>unnamed2</name>
</geneLocation>
<feature type="domain" description="Ketoreductase" evidence="3">
    <location>
        <begin position="7"/>
        <end position="186"/>
    </location>
</feature>